<evidence type="ECO:0000313" key="2">
    <source>
        <dbReference type="Proteomes" id="UP000053660"/>
    </source>
</evidence>
<dbReference type="EMBL" id="KN610706">
    <property type="protein sequence ID" value="KHJ77495.1"/>
    <property type="molecule type" value="Genomic_DNA"/>
</dbReference>
<evidence type="ECO:0000313" key="1">
    <source>
        <dbReference type="EMBL" id="KHJ77495.1"/>
    </source>
</evidence>
<dbReference type="Proteomes" id="UP000053660">
    <property type="component" value="Unassembled WGS sequence"/>
</dbReference>
<reference evidence="1 2" key="1">
    <citation type="submission" date="2014-03" db="EMBL/GenBank/DDBJ databases">
        <title>Draft genome of the hookworm Oesophagostomum dentatum.</title>
        <authorList>
            <person name="Mitreva M."/>
        </authorList>
    </citation>
    <scope>NUCLEOTIDE SEQUENCE [LARGE SCALE GENOMIC DNA]</scope>
    <source>
        <strain evidence="1 2">OD-Hann</strain>
    </source>
</reference>
<organism evidence="1 2">
    <name type="scientific">Oesophagostomum dentatum</name>
    <name type="common">Nodular worm</name>
    <dbReference type="NCBI Taxonomy" id="61180"/>
    <lineage>
        <taxon>Eukaryota</taxon>
        <taxon>Metazoa</taxon>
        <taxon>Ecdysozoa</taxon>
        <taxon>Nematoda</taxon>
        <taxon>Chromadorea</taxon>
        <taxon>Rhabditida</taxon>
        <taxon>Rhabditina</taxon>
        <taxon>Rhabditomorpha</taxon>
        <taxon>Strongyloidea</taxon>
        <taxon>Strongylidae</taxon>
        <taxon>Oesophagostomum</taxon>
    </lineage>
</organism>
<dbReference type="AlphaFoldDB" id="A0A0B1S2M8"/>
<keyword evidence="2" id="KW-1185">Reference proteome</keyword>
<gene>
    <name evidence="1" type="ORF">OESDEN_22885</name>
</gene>
<accession>A0A0B1S2M8</accession>
<proteinExistence type="predicted"/>
<name>A0A0B1S2M8_OESDE</name>
<sequence length="68" mass="7776">MFAICGFQVLSALCSLACYFHLKYKFKSFKSTMRIDSVEKNNNRQFSPGSVKPFSILFCDEAKNIVLI</sequence>
<protein>
    <submittedName>
        <fullName evidence="1">Uncharacterized protein</fullName>
    </submittedName>
</protein>